<gene>
    <name evidence="12" type="ORF">FE257_009858</name>
</gene>
<dbReference type="Gene3D" id="3.40.366.10">
    <property type="entry name" value="Malonyl-Coenzyme A Acyl Carrier Protein, domain 2"/>
    <property type="match status" value="1"/>
</dbReference>
<dbReference type="GO" id="GO:0004315">
    <property type="term" value="F:3-oxoacyl-[acyl-carrier-protein] synthase activity"/>
    <property type="evidence" value="ECO:0007669"/>
    <property type="project" value="InterPro"/>
</dbReference>
<reference evidence="12" key="1">
    <citation type="journal article" date="2019" name="Beilstein J. Org. Chem.">
        <title>Nanangenines: drimane sesquiterpenoids as the dominant metabolite cohort of a novel Australian fungus, Aspergillus nanangensis.</title>
        <authorList>
            <person name="Lacey H.J."/>
            <person name="Gilchrist C.L.M."/>
            <person name="Crombie A."/>
            <person name="Kalaitzis J.A."/>
            <person name="Vuong D."/>
            <person name="Rutledge P.J."/>
            <person name="Turner P."/>
            <person name="Pitt J.I."/>
            <person name="Lacey E."/>
            <person name="Chooi Y.H."/>
            <person name="Piggott A.M."/>
        </authorList>
    </citation>
    <scope>NUCLEOTIDE SEQUENCE</scope>
    <source>
        <strain evidence="12">MST-FP2251</strain>
    </source>
</reference>
<evidence type="ECO:0000259" key="11">
    <source>
        <dbReference type="PROSITE" id="PS52019"/>
    </source>
</evidence>
<dbReference type="InterPro" id="IPR049551">
    <property type="entry name" value="PKS_DH_C"/>
</dbReference>
<keyword evidence="5" id="KW-0560">Oxidoreductase</keyword>
<dbReference type="Gene3D" id="3.40.47.10">
    <property type="match status" value="1"/>
</dbReference>
<dbReference type="SUPFAM" id="SSF52151">
    <property type="entry name" value="FabD/lysophospholipase-like"/>
    <property type="match status" value="1"/>
</dbReference>
<dbReference type="InterPro" id="IPR016035">
    <property type="entry name" value="Acyl_Trfase/lysoPLipase"/>
</dbReference>
<keyword evidence="1" id="KW-0596">Phosphopantetheine</keyword>
<dbReference type="Pfam" id="PF23297">
    <property type="entry name" value="ACP_SdgA_C"/>
    <property type="match status" value="1"/>
</dbReference>
<keyword evidence="7" id="KW-0012">Acyltransferase</keyword>
<dbReference type="GO" id="GO:0031177">
    <property type="term" value="F:phosphopantetheine binding"/>
    <property type="evidence" value="ECO:0007669"/>
    <property type="project" value="InterPro"/>
</dbReference>
<evidence type="ECO:0000259" key="9">
    <source>
        <dbReference type="PROSITE" id="PS50075"/>
    </source>
</evidence>
<dbReference type="GO" id="GO:0004312">
    <property type="term" value="F:fatty acid synthase activity"/>
    <property type="evidence" value="ECO:0007669"/>
    <property type="project" value="TreeGrafter"/>
</dbReference>
<dbReference type="InterPro" id="IPR056501">
    <property type="entry name" value="NAD-bd_HRPKS_sdrA"/>
</dbReference>
<dbReference type="SUPFAM" id="SSF53335">
    <property type="entry name" value="S-adenosyl-L-methionine-dependent methyltransferases"/>
    <property type="match status" value="1"/>
</dbReference>
<dbReference type="InterPro" id="IPR014043">
    <property type="entry name" value="Acyl_transferase_dom"/>
</dbReference>
<dbReference type="InterPro" id="IPR001227">
    <property type="entry name" value="Ac_transferase_dom_sf"/>
</dbReference>
<dbReference type="Pfam" id="PF23114">
    <property type="entry name" value="NAD-bd_HRPKS_sdrA"/>
    <property type="match status" value="1"/>
</dbReference>
<dbReference type="GO" id="GO:0006633">
    <property type="term" value="P:fatty acid biosynthetic process"/>
    <property type="evidence" value="ECO:0007669"/>
    <property type="project" value="InterPro"/>
</dbReference>
<dbReference type="PANTHER" id="PTHR43775">
    <property type="entry name" value="FATTY ACID SYNTHASE"/>
    <property type="match status" value="1"/>
</dbReference>
<dbReference type="Pfam" id="PF02801">
    <property type="entry name" value="Ketoacyl-synt_C"/>
    <property type="match status" value="1"/>
</dbReference>
<dbReference type="InterPro" id="IPR016039">
    <property type="entry name" value="Thiolase-like"/>
</dbReference>
<dbReference type="InterPro" id="IPR049900">
    <property type="entry name" value="PKS_mFAS_DH"/>
</dbReference>
<feature type="region of interest" description="N-terminal hotdog fold" evidence="8">
    <location>
        <begin position="933"/>
        <end position="1068"/>
    </location>
</feature>
<dbReference type="Pfam" id="PF14765">
    <property type="entry name" value="PS-DH"/>
    <property type="match status" value="1"/>
</dbReference>
<feature type="active site" description="Proton donor; for dehydratase activity" evidence="8">
    <location>
        <position position="1162"/>
    </location>
</feature>
<comment type="caution">
    <text evidence="12">The sequence shown here is derived from an EMBL/GenBank/DDBJ whole genome shotgun (WGS) entry which is preliminary data.</text>
</comment>
<dbReference type="Gene3D" id="1.10.1200.10">
    <property type="entry name" value="ACP-like"/>
    <property type="match status" value="1"/>
</dbReference>
<dbReference type="PROSITE" id="PS00606">
    <property type="entry name" value="KS3_1"/>
    <property type="match status" value="1"/>
</dbReference>
<dbReference type="InterPro" id="IPR050091">
    <property type="entry name" value="PKS_NRPS_Biosynth_Enz"/>
</dbReference>
<dbReference type="InterPro" id="IPR011032">
    <property type="entry name" value="GroES-like_sf"/>
</dbReference>
<dbReference type="InterPro" id="IPR013217">
    <property type="entry name" value="Methyltransf_12"/>
</dbReference>
<dbReference type="InterPro" id="IPR020843">
    <property type="entry name" value="ER"/>
</dbReference>
<evidence type="ECO:0000256" key="3">
    <source>
        <dbReference type="ARBA" id="ARBA00022679"/>
    </source>
</evidence>
<dbReference type="PROSITE" id="PS52019">
    <property type="entry name" value="PKS_MFAS_DH"/>
    <property type="match status" value="1"/>
</dbReference>
<keyword evidence="3" id="KW-0808">Transferase</keyword>
<dbReference type="InterPro" id="IPR020806">
    <property type="entry name" value="PKS_PP-bd"/>
</dbReference>
<dbReference type="Proteomes" id="UP001194746">
    <property type="component" value="Unassembled WGS sequence"/>
</dbReference>
<evidence type="ECO:0000256" key="5">
    <source>
        <dbReference type="ARBA" id="ARBA00023002"/>
    </source>
</evidence>
<dbReference type="InterPro" id="IPR029063">
    <property type="entry name" value="SAM-dependent_MTases_sf"/>
</dbReference>
<dbReference type="Pfam" id="PF08242">
    <property type="entry name" value="Methyltransf_12"/>
    <property type="match status" value="1"/>
</dbReference>
<dbReference type="SUPFAM" id="SSF47336">
    <property type="entry name" value="ACP-like"/>
    <property type="match status" value="1"/>
</dbReference>
<dbReference type="Pfam" id="PF13602">
    <property type="entry name" value="ADH_zinc_N_2"/>
    <property type="match status" value="1"/>
</dbReference>
<dbReference type="Gene3D" id="3.30.70.3290">
    <property type="match status" value="1"/>
</dbReference>
<reference evidence="12" key="2">
    <citation type="submission" date="2020-02" db="EMBL/GenBank/DDBJ databases">
        <authorList>
            <person name="Gilchrist C.L.M."/>
            <person name="Chooi Y.-H."/>
        </authorList>
    </citation>
    <scope>NUCLEOTIDE SEQUENCE</scope>
    <source>
        <strain evidence="12">MST-FP2251</strain>
    </source>
</reference>
<dbReference type="InterPro" id="IPR013154">
    <property type="entry name" value="ADH-like_N"/>
</dbReference>
<dbReference type="Gene3D" id="3.40.50.150">
    <property type="entry name" value="Vaccinia Virus protein VP39"/>
    <property type="match status" value="1"/>
</dbReference>
<dbReference type="Gene3D" id="3.10.129.110">
    <property type="entry name" value="Polyketide synthase dehydratase"/>
    <property type="match status" value="1"/>
</dbReference>
<feature type="region of interest" description="C-terminal hotdog fold" evidence="8">
    <location>
        <begin position="1097"/>
        <end position="1254"/>
    </location>
</feature>
<dbReference type="InterPro" id="IPR049552">
    <property type="entry name" value="PKS_DH_N"/>
</dbReference>
<evidence type="ECO:0000256" key="8">
    <source>
        <dbReference type="PROSITE-ProRule" id="PRU01363"/>
    </source>
</evidence>
<dbReference type="InterPro" id="IPR036291">
    <property type="entry name" value="NAD(P)-bd_dom_sf"/>
</dbReference>
<dbReference type="InterPro" id="IPR057326">
    <property type="entry name" value="KR_dom"/>
</dbReference>
<dbReference type="Pfam" id="PF16197">
    <property type="entry name" value="KAsynt_C_assoc"/>
    <property type="match status" value="1"/>
</dbReference>
<dbReference type="Pfam" id="PF08240">
    <property type="entry name" value="ADH_N"/>
    <property type="match status" value="1"/>
</dbReference>
<dbReference type="InterPro" id="IPR032821">
    <property type="entry name" value="PKS_assoc"/>
</dbReference>
<evidence type="ECO:0000256" key="6">
    <source>
        <dbReference type="ARBA" id="ARBA00023268"/>
    </source>
</evidence>
<dbReference type="Pfam" id="PF00109">
    <property type="entry name" value="ketoacyl-synt"/>
    <property type="match status" value="1"/>
</dbReference>
<organism evidence="12 13">
    <name type="scientific">Aspergillus nanangensis</name>
    <dbReference type="NCBI Taxonomy" id="2582783"/>
    <lineage>
        <taxon>Eukaryota</taxon>
        <taxon>Fungi</taxon>
        <taxon>Dikarya</taxon>
        <taxon>Ascomycota</taxon>
        <taxon>Pezizomycotina</taxon>
        <taxon>Eurotiomycetes</taxon>
        <taxon>Eurotiomycetidae</taxon>
        <taxon>Eurotiales</taxon>
        <taxon>Aspergillaceae</taxon>
        <taxon>Aspergillus</taxon>
        <taxon>Aspergillus subgen. Circumdati</taxon>
    </lineage>
</organism>
<feature type="domain" description="Ketosynthase family 3 (KS3)" evidence="10">
    <location>
        <begin position="13"/>
        <end position="439"/>
    </location>
</feature>
<dbReference type="CDD" id="cd05195">
    <property type="entry name" value="enoyl_red"/>
    <property type="match status" value="1"/>
</dbReference>
<dbReference type="SMART" id="SM00829">
    <property type="entry name" value="PKS_ER"/>
    <property type="match status" value="1"/>
</dbReference>
<dbReference type="EMBL" id="VCAU01000006">
    <property type="protein sequence ID" value="KAF9893690.1"/>
    <property type="molecule type" value="Genomic_DNA"/>
</dbReference>
<dbReference type="SMART" id="SM00825">
    <property type="entry name" value="PKS_KS"/>
    <property type="match status" value="1"/>
</dbReference>
<dbReference type="InterPro" id="IPR014030">
    <property type="entry name" value="Ketoacyl_synth_N"/>
</dbReference>
<dbReference type="InterPro" id="IPR013968">
    <property type="entry name" value="PKS_KR"/>
</dbReference>
<evidence type="ECO:0000256" key="7">
    <source>
        <dbReference type="ARBA" id="ARBA00023315"/>
    </source>
</evidence>
<evidence type="ECO:0000259" key="10">
    <source>
        <dbReference type="PROSITE" id="PS52004"/>
    </source>
</evidence>
<protein>
    <recommendedName>
        <fullName evidence="14">Carrier domain-containing protein</fullName>
    </recommendedName>
</protein>
<dbReference type="InterPro" id="IPR042104">
    <property type="entry name" value="PKS_dehydratase_sf"/>
</dbReference>
<dbReference type="SUPFAM" id="SSF55048">
    <property type="entry name" value="Probable ACP-binding domain of malonyl-CoA ACP transacylase"/>
    <property type="match status" value="1"/>
</dbReference>
<dbReference type="CDD" id="cd00833">
    <property type="entry name" value="PKS"/>
    <property type="match status" value="1"/>
</dbReference>
<evidence type="ECO:0000256" key="4">
    <source>
        <dbReference type="ARBA" id="ARBA00022857"/>
    </source>
</evidence>
<evidence type="ECO:0000313" key="12">
    <source>
        <dbReference type="EMBL" id="KAF9893690.1"/>
    </source>
</evidence>
<evidence type="ECO:0008006" key="14">
    <source>
        <dbReference type="Google" id="ProtNLM"/>
    </source>
</evidence>
<sequence>MGDFQVPRDLPDEDAIAIVGMACRLPGMLDSPTRLWELCSQKRSAWSKMSDSPRFNPQAWYHPTPGRTGSFYMQGGHFLEEDVGLFDAPFFNITAKEAQSMDPQQRLLLECTYEALESAGLPKAPLAGRRVGVFVGGAASEYEINNMRDPENIPMFQATGCAGSLQANRISYYFDFKGPSVTLDTACSSSLSALHLACQSIKSGESEIAVVAGCHLNLLPDRSLSMSLSRLFSDTGRTYSFDHRATSGFGRGEGCACIVLKPLDLSVCGNDAVRALVVGTGVNQDGRTNGITVPSEAQQKELIEEVYTRAGISPMETGYVEAHGTGTKTGDPIEAAALHAAFGKGRTAESPLYIGSIKSNIGHTEYASGIVSVIKSAMILENGFILPSCNFEKANPAIPMDKWHMKVPTELVPWPEDKRYISINNFGFGGSNAHAVLMKVPNLKAHSMSSHAAVKTQKANCNGTASVRRLFPISLNDDKSLGHQLKALELFMHLKQERDQLDSSFMANLAYTLGQRRSVLPWKTAITAGSATELIEQLSLSRVKSRRSPEKPIIGFVFTGQGAQWQSMGRELLNRYPVFADSMRAADETVKRLDVIENNSTISLTDPCYSQTSCTAIQLALTNLLASWGVIPTAVTGHSSGEIGAAFATGALDFDTCIKIAYLRGRVVKSLTTGPEPQLGAMLAVGIGQKEAEELICHVQGGKVVVACVNSPSSITISGDIKAIEEFQSLADKQEVFNRKIKVDVAYHSHHMRLVSGHYKSLLGPIQPRSSNIEFFSSLLGAKMDTANLNADYWVENLASCVKFADSLGCLLQEATPTNGKLPNFLIEIGPHSALESPIKQIIQQRCGGRTVDYVSCLRRKNDGVQTMQQLAAFVFVNGMNLDFEKINFPEGEERSQVVLLTDLPKYQWDHSVKYWHSSRWASSHCNRPFGKNDILGALSMDSDSLEPRWRNVVRADDHPWIRQHQVQGKSVYPMSGYVSMAIEAISQLAILHNFPADNISFREVSVGKALLIPNTAAVEMTITLRPFAESTRASSDHWFEFRVFSWAEGKEWSEHCRGMVSAEADKKLNPVDGAYRLESNTLELQARIKSMELECTSPVDSHEMYDTVALGGVNYGPLFRGLKDVFTSPRCAIATLIAPDTASLMPNKYETGRFWHPVTLDICNQVVWPLLGYQSPGRKQLYLPTFVRRVHTNRNSTAKAGDTMKIFVSRTSAPSRRGPVGFDILVTSANDTTDVVLRLDGLHVTPVGDEDASFGGPVKELCCKIKEVPYFDLLKGNGFKLLQTIGAPSPNELQQLGLLEQVSVHFLEQALRNVDAKEHPPLKPYHQKFLAWAKEHSEEARRKARSLPDPAWLSYGDKEWAELISKVRETDIAGEMICRVGQQITEALHQEVEPLAIMLEDDLLERYYREFNSFCRSYSAAITYVDQIADQNPHLRILEIGAGTGGCSLPILECLGGGPTGRLARFSEYTYTDISSGFFENAKKKFSEWGDLLNYRTLDVSENPLSQGYDTNSYDLIIACNVLHATPRLGVTVENTRKLLKPGGKLLLVEETANHPRQFIYSLLPGWWMSEDNRQGGPVLSKKSWDVLLRDKGFSGIDIALDDYPGTPDQCSSLILTSAVGQSGLKGREVAIICPDKFEGFPVDSLAQNIEALTGCSVEAGTLGQVNCNEKICIFLGELNGPLLGDMNPDLFASVQSLLQEVSGGLWVHRPNSSRAPESYLVTGLARSVRSETSLPLATLDLDQNALFDDSTITHIVEVFKNVFDNPSGSTSMDMEYVVRDGVVHVTRLIHDDELNEYVHQSAGRCAPESQPVRQDNRPLKMVIQQPGALDTMYFTDDHKFETMLPKDQVEIQVECVGLNFKDIMITMGQIHNDLIGNECSGIVTAVGADVEGLSPGDRVCAVCEGAFATHVRSSAASVHKIPDTMSLAVGSTIPIVFCTAYYSLFDIGRLCEGEKVLIHAASGGVGQAAIILAQHIGAEIYATVGSPEKKSFLIERYGIHESNIFFSRDTSFAEGILNATNGEGVDVILNSFSGDMLCASWDCIAPFGRFVEIGKRDILQNSRLDMAQFDRNISFSSVDLTVVIKRRPALIKRLFADVFQLFEKGTAYPISPIASFPVSQVETVFRALQSGKVMGKAVIEMKQDALVKVSLFPPVQMIPIDSFKVLPVHRPERLLQEDATYLLVGGTGGLGRNIAEWLGRRGAKNLVLLSRTGGVDRKIKGLVNRLAHDGVKVIIYRCDISSKKDVDEAIQQTIQQMPPLRGIIFGAMVLKDSLFERTNHDDYTSIITPRVRGLWNLHNATLQNELHLDFFINLSSVAGVVGNRGQSIYAATSTFMSAFSRYRAEAGLPCCTIDLGPVKDIGYLAEHIDTQHVFQDLASQGLDEAELHGLLAGAISGKMKNTCDGHSITGLSFKDVSNTQPFFANDARFSHLLRAAEADQSDMRIVADSASTNQTIPLATVVRRCGDRESVERTVRDAIAVKVATVLMLPLEDIDPSRSIASYGLDSLVAIEVRNWIFRELAAHLQILEIIGAESLASLAKVTVEKSEMLKHLS</sequence>
<dbReference type="PROSITE" id="PS50075">
    <property type="entry name" value="CARRIER"/>
    <property type="match status" value="1"/>
</dbReference>
<dbReference type="InterPro" id="IPR014031">
    <property type="entry name" value="Ketoacyl_synth_C"/>
</dbReference>
<name>A0AAD4CVX0_ASPNN</name>
<dbReference type="PROSITE" id="PS00012">
    <property type="entry name" value="PHOSPHOPANTETHEINE"/>
    <property type="match status" value="1"/>
</dbReference>
<dbReference type="GO" id="GO:0030639">
    <property type="term" value="P:polyketide biosynthetic process"/>
    <property type="evidence" value="ECO:0007669"/>
    <property type="project" value="UniProtKB-ARBA"/>
</dbReference>
<keyword evidence="2" id="KW-0597">Phosphoprotein</keyword>
<dbReference type="SMART" id="SM00823">
    <property type="entry name" value="PKS_PP"/>
    <property type="match status" value="1"/>
</dbReference>
<dbReference type="SUPFAM" id="SSF53901">
    <property type="entry name" value="Thiolase-like"/>
    <property type="match status" value="1"/>
</dbReference>
<dbReference type="SUPFAM" id="SSF51735">
    <property type="entry name" value="NAD(P)-binding Rossmann-fold domains"/>
    <property type="match status" value="2"/>
</dbReference>
<dbReference type="Gene3D" id="3.90.180.10">
    <property type="entry name" value="Medium-chain alcohol dehydrogenases, catalytic domain"/>
    <property type="match status" value="1"/>
</dbReference>
<dbReference type="Gene3D" id="3.40.50.720">
    <property type="entry name" value="NAD(P)-binding Rossmann-like Domain"/>
    <property type="match status" value="1"/>
</dbReference>
<evidence type="ECO:0000256" key="2">
    <source>
        <dbReference type="ARBA" id="ARBA00022553"/>
    </source>
</evidence>
<dbReference type="SMART" id="SM00827">
    <property type="entry name" value="PKS_AT"/>
    <property type="match status" value="1"/>
</dbReference>
<dbReference type="CDD" id="cd02440">
    <property type="entry name" value="AdoMet_MTases"/>
    <property type="match status" value="1"/>
</dbReference>
<keyword evidence="13" id="KW-1185">Reference proteome</keyword>
<keyword evidence="4" id="KW-0521">NADP</keyword>
<dbReference type="InterPro" id="IPR020841">
    <property type="entry name" value="PKS_Beta-ketoAc_synthase_dom"/>
</dbReference>
<dbReference type="InterPro" id="IPR009081">
    <property type="entry name" value="PP-bd_ACP"/>
</dbReference>
<evidence type="ECO:0000256" key="1">
    <source>
        <dbReference type="ARBA" id="ARBA00022450"/>
    </source>
</evidence>
<dbReference type="FunFam" id="3.40.50.720:FF:000209">
    <property type="entry name" value="Polyketide synthase Pks12"/>
    <property type="match status" value="1"/>
</dbReference>
<dbReference type="Pfam" id="PF08659">
    <property type="entry name" value="KR"/>
    <property type="match status" value="1"/>
</dbReference>
<dbReference type="InterPro" id="IPR006162">
    <property type="entry name" value="Ppantetheine_attach_site"/>
</dbReference>
<dbReference type="PROSITE" id="PS52004">
    <property type="entry name" value="KS3_2"/>
    <property type="match status" value="1"/>
</dbReference>
<dbReference type="Pfam" id="PF00698">
    <property type="entry name" value="Acyl_transf_1"/>
    <property type="match status" value="1"/>
</dbReference>
<dbReference type="SMART" id="SM00822">
    <property type="entry name" value="PKS_KR"/>
    <property type="match status" value="1"/>
</dbReference>
<dbReference type="SMART" id="SM00826">
    <property type="entry name" value="PKS_DH"/>
    <property type="match status" value="1"/>
</dbReference>
<keyword evidence="6" id="KW-0511">Multifunctional enzyme</keyword>
<dbReference type="InterPro" id="IPR018201">
    <property type="entry name" value="Ketoacyl_synth_AS"/>
</dbReference>
<feature type="active site" description="Proton acceptor; for dehydratase activity" evidence="8">
    <location>
        <position position="965"/>
    </location>
</feature>
<dbReference type="GO" id="GO:0016491">
    <property type="term" value="F:oxidoreductase activity"/>
    <property type="evidence" value="ECO:0007669"/>
    <property type="project" value="UniProtKB-KW"/>
</dbReference>
<feature type="domain" description="PKS/mFAS DH" evidence="11">
    <location>
        <begin position="933"/>
        <end position="1254"/>
    </location>
</feature>
<accession>A0AAD4CVX0</accession>
<dbReference type="Pfam" id="PF21089">
    <property type="entry name" value="PKS_DH_N"/>
    <property type="match status" value="1"/>
</dbReference>
<dbReference type="SUPFAM" id="SSF50129">
    <property type="entry name" value="GroES-like"/>
    <property type="match status" value="1"/>
</dbReference>
<feature type="domain" description="Carrier" evidence="9">
    <location>
        <begin position="2472"/>
        <end position="2549"/>
    </location>
</feature>
<dbReference type="GO" id="GO:1901336">
    <property type="term" value="P:lactone biosynthetic process"/>
    <property type="evidence" value="ECO:0007669"/>
    <property type="project" value="UniProtKB-ARBA"/>
</dbReference>
<dbReference type="InterPro" id="IPR016036">
    <property type="entry name" value="Malonyl_transacylase_ACP-bd"/>
</dbReference>
<dbReference type="InterPro" id="IPR020807">
    <property type="entry name" value="PKS_DH"/>
</dbReference>
<evidence type="ECO:0000313" key="13">
    <source>
        <dbReference type="Proteomes" id="UP001194746"/>
    </source>
</evidence>
<dbReference type="PANTHER" id="PTHR43775:SF13">
    <property type="entry name" value="POLYKETIDE SYNTHASE 1"/>
    <property type="match status" value="1"/>
</dbReference>
<proteinExistence type="predicted"/>
<dbReference type="InterPro" id="IPR036736">
    <property type="entry name" value="ACP-like_sf"/>
</dbReference>